<dbReference type="CDD" id="cd16405">
    <property type="entry name" value="RepB_like_N"/>
    <property type="match status" value="1"/>
</dbReference>
<dbReference type="AlphaFoldDB" id="A0A0F9QWR6"/>
<dbReference type="NCBIfam" id="TIGR03454">
    <property type="entry name" value="partition_RepB"/>
    <property type="match status" value="1"/>
</dbReference>
<dbReference type="Gene3D" id="3.90.1530.10">
    <property type="entry name" value="Conserved hypothetical protein from pyrococcus furiosus pfu- 392566-001, ParB domain"/>
    <property type="match status" value="1"/>
</dbReference>
<feature type="region of interest" description="Disordered" evidence="1">
    <location>
        <begin position="1"/>
        <end position="36"/>
    </location>
</feature>
<sequence length="331" mass="35565">MARKSLQGLSGIAKTIADSGPRTSERKPNTSAPALGALQGSLSAIREIDPKLIDEWGPKDRLDGFTAVNSDEEGDGFEALKSSIEDGGQQVPILVRRSSSDGRYEVIYGRRRLKACRELGLKVRANVEDLDDASALLAKGLENAARRNLSFYEKARFAAVIQVAGHNTKTVRQVLSLSAPGLSHLTKVTQNVPDDVGDAIGAAQKSGRPKWTALADAFIAKKVTASAAFSILSKLDPDLSSDDRLERLLAEIARRGARPKEGRAVTPAPGVTIKSSNSSVTLAVKKTGKDAAFGAWLDRHLEDIITKSYKEFTAVNSQDDTRGQSRKEDGE</sequence>
<comment type="caution">
    <text evidence="3">The sequence shown here is derived from an EMBL/GenBank/DDBJ whole genome shotgun (WGS) entry which is preliminary data.</text>
</comment>
<name>A0A0F9QWR6_9ZZZZ</name>
<dbReference type="InterPro" id="IPR003115">
    <property type="entry name" value="ParB_N"/>
</dbReference>
<evidence type="ECO:0000313" key="3">
    <source>
        <dbReference type="EMBL" id="KKN46894.1"/>
    </source>
</evidence>
<dbReference type="InterPro" id="IPR050336">
    <property type="entry name" value="Chromosome_partition/occlusion"/>
</dbReference>
<dbReference type="InterPro" id="IPR011111">
    <property type="entry name" value="Plasmid_RepB"/>
</dbReference>
<dbReference type="InterPro" id="IPR017819">
    <property type="entry name" value="Plasmid_partition_RepB"/>
</dbReference>
<dbReference type="EMBL" id="LAZR01001306">
    <property type="protein sequence ID" value="KKN46894.1"/>
    <property type="molecule type" value="Genomic_DNA"/>
</dbReference>
<protein>
    <recommendedName>
        <fullName evidence="2">ParB-like N-terminal domain-containing protein</fullName>
    </recommendedName>
</protein>
<gene>
    <name evidence="3" type="ORF">LCGC14_0668260</name>
</gene>
<dbReference type="Pfam" id="PF07506">
    <property type="entry name" value="RepB"/>
    <property type="match status" value="1"/>
</dbReference>
<evidence type="ECO:0000259" key="2">
    <source>
        <dbReference type="SMART" id="SM00470"/>
    </source>
</evidence>
<dbReference type="Pfam" id="PF02195">
    <property type="entry name" value="ParB_N"/>
    <property type="match status" value="1"/>
</dbReference>
<reference evidence="3" key="1">
    <citation type="journal article" date="2015" name="Nature">
        <title>Complex archaea that bridge the gap between prokaryotes and eukaryotes.</title>
        <authorList>
            <person name="Spang A."/>
            <person name="Saw J.H."/>
            <person name="Jorgensen S.L."/>
            <person name="Zaremba-Niedzwiedzka K."/>
            <person name="Martijn J."/>
            <person name="Lind A.E."/>
            <person name="van Eijk R."/>
            <person name="Schleper C."/>
            <person name="Guy L."/>
            <person name="Ettema T.J."/>
        </authorList>
    </citation>
    <scope>NUCLEOTIDE SEQUENCE</scope>
</reference>
<dbReference type="NCBIfam" id="TIGR00180">
    <property type="entry name" value="parB_part"/>
    <property type="match status" value="1"/>
</dbReference>
<proteinExistence type="predicted"/>
<dbReference type="GO" id="GO:0003677">
    <property type="term" value="F:DNA binding"/>
    <property type="evidence" value="ECO:0007669"/>
    <property type="project" value="InterPro"/>
</dbReference>
<evidence type="ECO:0000256" key="1">
    <source>
        <dbReference type="SAM" id="MobiDB-lite"/>
    </source>
</evidence>
<dbReference type="PANTHER" id="PTHR33375">
    <property type="entry name" value="CHROMOSOME-PARTITIONING PROTEIN PARB-RELATED"/>
    <property type="match status" value="1"/>
</dbReference>
<dbReference type="InterPro" id="IPR036086">
    <property type="entry name" value="ParB/Sulfiredoxin_sf"/>
</dbReference>
<dbReference type="InterPro" id="IPR037972">
    <property type="entry name" value="RepB_N"/>
</dbReference>
<dbReference type="GO" id="GO:0005694">
    <property type="term" value="C:chromosome"/>
    <property type="evidence" value="ECO:0007669"/>
    <property type="project" value="TreeGrafter"/>
</dbReference>
<dbReference type="SMART" id="SM00470">
    <property type="entry name" value="ParB"/>
    <property type="match status" value="1"/>
</dbReference>
<organism evidence="3">
    <name type="scientific">marine sediment metagenome</name>
    <dbReference type="NCBI Taxonomy" id="412755"/>
    <lineage>
        <taxon>unclassified sequences</taxon>
        <taxon>metagenomes</taxon>
        <taxon>ecological metagenomes</taxon>
    </lineage>
</organism>
<dbReference type="SUPFAM" id="SSF110849">
    <property type="entry name" value="ParB/Sulfiredoxin"/>
    <property type="match status" value="1"/>
</dbReference>
<dbReference type="InterPro" id="IPR004437">
    <property type="entry name" value="ParB/RepB/Spo0J"/>
</dbReference>
<dbReference type="GO" id="GO:0007059">
    <property type="term" value="P:chromosome segregation"/>
    <property type="evidence" value="ECO:0007669"/>
    <property type="project" value="TreeGrafter"/>
</dbReference>
<feature type="domain" description="ParB-like N-terminal" evidence="2">
    <location>
        <begin position="55"/>
        <end position="144"/>
    </location>
</feature>
<accession>A0A0F9QWR6</accession>
<dbReference type="PANTHER" id="PTHR33375:SF1">
    <property type="entry name" value="CHROMOSOME-PARTITIONING PROTEIN PARB-RELATED"/>
    <property type="match status" value="1"/>
</dbReference>